<dbReference type="SMART" id="SM00093">
    <property type="entry name" value="SERPIN"/>
    <property type="match status" value="1"/>
</dbReference>
<dbReference type="GO" id="GO:0005615">
    <property type="term" value="C:extracellular space"/>
    <property type="evidence" value="ECO:0007669"/>
    <property type="project" value="InterPro"/>
</dbReference>
<dbReference type="OMA" id="IERMNIC"/>
<dbReference type="Gene3D" id="2.30.39.10">
    <property type="entry name" value="Alpha-1-antitrypsin, domain 1"/>
    <property type="match status" value="1"/>
</dbReference>
<dbReference type="Pfam" id="PF00079">
    <property type="entry name" value="Serpin"/>
    <property type="match status" value="2"/>
</dbReference>
<organism evidence="4 5">
    <name type="scientific">Eutrema salsugineum</name>
    <name type="common">Saltwater cress</name>
    <name type="synonym">Sisymbrium salsugineum</name>
    <dbReference type="NCBI Taxonomy" id="72664"/>
    <lineage>
        <taxon>Eukaryota</taxon>
        <taxon>Viridiplantae</taxon>
        <taxon>Streptophyta</taxon>
        <taxon>Embryophyta</taxon>
        <taxon>Tracheophyta</taxon>
        <taxon>Spermatophyta</taxon>
        <taxon>Magnoliopsida</taxon>
        <taxon>eudicotyledons</taxon>
        <taxon>Gunneridae</taxon>
        <taxon>Pentapetalae</taxon>
        <taxon>rosids</taxon>
        <taxon>malvids</taxon>
        <taxon>Brassicales</taxon>
        <taxon>Brassicaceae</taxon>
        <taxon>Eutremeae</taxon>
        <taxon>Eutrema</taxon>
    </lineage>
</organism>
<dbReference type="InterPro" id="IPR036186">
    <property type="entry name" value="Serpin_sf"/>
</dbReference>
<dbReference type="EMBL" id="KI517881">
    <property type="protein sequence ID" value="ESQ28965.1"/>
    <property type="molecule type" value="Genomic_DNA"/>
</dbReference>
<dbReference type="InterPro" id="IPR042178">
    <property type="entry name" value="Serpin_sf_1"/>
</dbReference>
<protein>
    <recommendedName>
        <fullName evidence="3">Serpin domain-containing protein</fullName>
    </recommendedName>
</protein>
<evidence type="ECO:0000313" key="5">
    <source>
        <dbReference type="Proteomes" id="UP000030689"/>
    </source>
</evidence>
<dbReference type="Proteomes" id="UP000030689">
    <property type="component" value="Unassembled WGS sequence"/>
</dbReference>
<dbReference type="STRING" id="72664.V4JUC0"/>
<evidence type="ECO:0000256" key="1">
    <source>
        <dbReference type="ARBA" id="ARBA00009500"/>
    </source>
</evidence>
<dbReference type="Gramene" id="ESQ28965">
    <property type="protein sequence ID" value="ESQ28965"/>
    <property type="gene ID" value="EUTSA_v10024089mg"/>
</dbReference>
<dbReference type="GO" id="GO:0004867">
    <property type="term" value="F:serine-type endopeptidase inhibitor activity"/>
    <property type="evidence" value="ECO:0007669"/>
    <property type="project" value="InterPro"/>
</dbReference>
<comment type="similarity">
    <text evidence="1 2">Belongs to the serpin family.</text>
</comment>
<gene>
    <name evidence="4" type="ORF">EUTSA_v10024089mg</name>
</gene>
<dbReference type="InterPro" id="IPR023795">
    <property type="entry name" value="Serpin_CS"/>
</dbReference>
<dbReference type="PANTHER" id="PTHR11461:SF334">
    <property type="entry name" value="GENOME ASSEMBLY, CHROMOSOME: A09"/>
    <property type="match status" value="1"/>
</dbReference>
<dbReference type="KEGG" id="eus:EUTSA_v10024089mg"/>
<dbReference type="Gene3D" id="3.30.497.10">
    <property type="entry name" value="Antithrombin, subunit I, domain 2"/>
    <property type="match status" value="1"/>
</dbReference>
<dbReference type="PROSITE" id="PS00284">
    <property type="entry name" value="SERPIN"/>
    <property type="match status" value="1"/>
</dbReference>
<accession>V4JUC0</accession>
<evidence type="ECO:0000256" key="2">
    <source>
        <dbReference type="RuleBase" id="RU000411"/>
    </source>
</evidence>
<name>V4JUC0_EUTSA</name>
<dbReference type="InterPro" id="IPR042185">
    <property type="entry name" value="Serpin_sf_2"/>
</dbReference>
<sequence length="301" mass="33738">MKDLREAIKKKNDAELVLMRESAGSGSDELNAVYSEISNTVLADDSASGGPKIMAINGVWVDQSLPVNHSLKDLFVNVFKATFTQVDFRSKYKQVRIELNKWASDQTNDLIEDLLPHGSVTSKTNESETRKQDFLLLNGSSVSVPFMRSYKRQYVAAYDGFKVLRLPFRQGDGDTNREFSMYLYLPDNKNGLYNVVKKMTSTPGFLKKHIPRDKVQVNSGSQRLDESLYHKACVEIDEEGAEAAVATCFLGFSCLSRSKNIDFVADHPFLLAINSFLFLIREDKTGTVLFAGQIFDPSKSS</sequence>
<keyword evidence="5" id="KW-1185">Reference proteome</keyword>
<dbReference type="AlphaFoldDB" id="V4JUC0"/>
<evidence type="ECO:0000259" key="3">
    <source>
        <dbReference type="SMART" id="SM00093"/>
    </source>
</evidence>
<feature type="domain" description="Serpin" evidence="3">
    <location>
        <begin position="2"/>
        <end position="297"/>
    </location>
</feature>
<dbReference type="InterPro" id="IPR000215">
    <property type="entry name" value="Serpin_fam"/>
</dbReference>
<evidence type="ECO:0000313" key="4">
    <source>
        <dbReference type="EMBL" id="ESQ28965.1"/>
    </source>
</evidence>
<dbReference type="eggNOG" id="KOG2392">
    <property type="taxonomic scope" value="Eukaryota"/>
</dbReference>
<reference evidence="4 5" key="1">
    <citation type="journal article" date="2013" name="Front. Plant Sci.">
        <title>The Reference Genome of the Halophytic Plant Eutrema salsugineum.</title>
        <authorList>
            <person name="Yang R."/>
            <person name="Jarvis D.E."/>
            <person name="Chen H."/>
            <person name="Beilstein M.A."/>
            <person name="Grimwood J."/>
            <person name="Jenkins J."/>
            <person name="Shu S."/>
            <person name="Prochnik S."/>
            <person name="Xin M."/>
            <person name="Ma C."/>
            <person name="Schmutz J."/>
            <person name="Wing R.A."/>
            <person name="Mitchell-Olds T."/>
            <person name="Schumaker K.S."/>
            <person name="Wang X."/>
        </authorList>
    </citation>
    <scope>NUCLEOTIDE SEQUENCE [LARGE SCALE GENOMIC DNA]</scope>
</reference>
<proteinExistence type="inferred from homology"/>
<dbReference type="InterPro" id="IPR023796">
    <property type="entry name" value="Serpin_dom"/>
</dbReference>
<dbReference type="SUPFAM" id="SSF56574">
    <property type="entry name" value="Serpins"/>
    <property type="match status" value="1"/>
</dbReference>
<dbReference type="PANTHER" id="PTHR11461">
    <property type="entry name" value="SERINE PROTEASE INHIBITOR, SERPIN"/>
    <property type="match status" value="1"/>
</dbReference>